<reference evidence="4" key="2">
    <citation type="submission" date="2022-01" db="EMBL/GenBank/DDBJ databases">
        <authorList>
            <person name="Zhou L.Y."/>
        </authorList>
    </citation>
    <scope>NUCLEOTIDE SEQUENCE</scope>
    <source>
        <strain evidence="4">TLK-CK17</strain>
    </source>
</reference>
<dbReference type="InterPro" id="IPR001242">
    <property type="entry name" value="Condensation_dom"/>
</dbReference>
<dbReference type="InterPro" id="IPR000873">
    <property type="entry name" value="AMP-dep_synth/lig_dom"/>
</dbReference>
<evidence type="ECO:0000259" key="1">
    <source>
        <dbReference type="Pfam" id="PF00501"/>
    </source>
</evidence>
<dbReference type="InterPro" id="IPR023213">
    <property type="entry name" value="CAT-like_dom_sf"/>
</dbReference>
<dbReference type="InterPro" id="IPR044894">
    <property type="entry name" value="TubC_N_sf"/>
</dbReference>
<feature type="domain" description="Condensation" evidence="2">
    <location>
        <begin position="97"/>
        <end position="490"/>
    </location>
</feature>
<dbReference type="SUPFAM" id="SSF52777">
    <property type="entry name" value="CoA-dependent acyltransferases"/>
    <property type="match status" value="2"/>
</dbReference>
<proteinExistence type="predicted"/>
<comment type="caution">
    <text evidence="4">The sequence shown here is derived from an EMBL/GenBank/DDBJ whole genome shotgun (WGS) entry which is preliminary data.</text>
</comment>
<feature type="domain" description="AMP-dependent synthetase/ligase" evidence="1">
    <location>
        <begin position="561"/>
        <end position="609"/>
    </location>
</feature>
<gene>
    <name evidence="4" type="ORF">L3V18_19155</name>
</gene>
<dbReference type="Proteomes" id="UP001430796">
    <property type="component" value="Unassembled WGS sequence"/>
</dbReference>
<protein>
    <submittedName>
        <fullName evidence="4">Condensation domain-containing protein</fullName>
    </submittedName>
</protein>
<organism evidence="4 5">
    <name type="scientific">Marilutibacter chinensis</name>
    <dbReference type="NCBI Taxonomy" id="2912247"/>
    <lineage>
        <taxon>Bacteria</taxon>
        <taxon>Pseudomonadati</taxon>
        <taxon>Pseudomonadota</taxon>
        <taxon>Gammaproteobacteria</taxon>
        <taxon>Lysobacterales</taxon>
        <taxon>Lysobacteraceae</taxon>
        <taxon>Marilutibacter</taxon>
    </lineage>
</organism>
<sequence length="609" mass="65998">MTLLQLLDLLREREIVVRVEDGDLAVRAPRGAMTADIMDQLRAQKPALVDHLSSQGDAEAPHTAPLRITPAHLPLVTLKQEEIDGIVSSVPGGVANVQDIYPLAPLQEGILFHHLLEGETGGDTYLLRSIVAFDDRARMEAFIDALQKVIDRHDILRSALHWEGLPQPVQVVQRRAPLPVRVVAVDEGTDAMEALQAASDPQRVRIDLRRAPLLAANVAEDRVGGGMLMALLSHHAVCDHVAMSLVMGEIELLLKGQADRLPVPQPYRNFIARTHAMPESGHEAFFRAQLGDVEVPTAPFGVLSVQGEPKAVTKTGLRFEDSVSRRIREAARRCSVPAAVLFHVAWAHVLARCSGRDDVVFGTVLTGRLQGSEAADQVVGMFLNTLPIRIGSFDVPVADAVRATWRALSDLLAHEQASLALAQRCSAVEPPLPLFTALLNYRHSYGADTAEEAAAGTDSAWSGIRMVQGETRNNYPLTMSVEDYGLRFGLTALSVAGIDGSRMVRYMETAMTALVASLEAGGSAPLSSLPILPAEERGQVLVGFQSSRPDWSHDRTAHALFEARARTHPDAEAVRHDGVSLSYAELDARANRLAHRLIALGVGPDDRVA</sequence>
<keyword evidence="5" id="KW-1185">Reference proteome</keyword>
<evidence type="ECO:0000259" key="2">
    <source>
        <dbReference type="Pfam" id="PF00668"/>
    </source>
</evidence>
<reference evidence="4" key="1">
    <citation type="submission" date="2022-01" db="EMBL/GenBank/DDBJ databases">
        <title>Lysobacter chinensis sp. nov., a bacterium isolated from cow dung compost.</title>
        <authorList>
            <person name="Liu Y."/>
        </authorList>
    </citation>
    <scope>NUCLEOTIDE SEQUENCE</scope>
    <source>
        <strain evidence="4">TLK-CK17</strain>
    </source>
</reference>
<dbReference type="Pfam" id="PF18563">
    <property type="entry name" value="TubC_N"/>
    <property type="match status" value="1"/>
</dbReference>
<evidence type="ECO:0000313" key="4">
    <source>
        <dbReference type="EMBL" id="MCF7223866.1"/>
    </source>
</evidence>
<feature type="non-terminal residue" evidence="4">
    <location>
        <position position="609"/>
    </location>
</feature>
<dbReference type="Gene3D" id="3.40.50.980">
    <property type="match status" value="1"/>
</dbReference>
<evidence type="ECO:0000259" key="3">
    <source>
        <dbReference type="Pfam" id="PF18563"/>
    </source>
</evidence>
<dbReference type="Gene3D" id="3.30.559.10">
    <property type="entry name" value="Chloramphenicol acetyltransferase-like domain"/>
    <property type="match status" value="1"/>
</dbReference>
<dbReference type="InterPro" id="IPR041464">
    <property type="entry name" value="TubC_N"/>
</dbReference>
<dbReference type="Gene3D" id="1.10.10.1830">
    <property type="entry name" value="Non-ribosomal peptide synthase, adenylation domain"/>
    <property type="match status" value="1"/>
</dbReference>
<dbReference type="PANTHER" id="PTHR45527:SF1">
    <property type="entry name" value="FATTY ACID SYNTHASE"/>
    <property type="match status" value="1"/>
</dbReference>
<evidence type="ECO:0000313" key="5">
    <source>
        <dbReference type="Proteomes" id="UP001430796"/>
    </source>
</evidence>
<accession>A0ABS9HYD9</accession>
<dbReference type="Pfam" id="PF00668">
    <property type="entry name" value="Condensation"/>
    <property type="match status" value="1"/>
</dbReference>
<dbReference type="PANTHER" id="PTHR45527">
    <property type="entry name" value="NONRIBOSOMAL PEPTIDE SYNTHETASE"/>
    <property type="match status" value="1"/>
</dbReference>
<name>A0ABS9HYD9_9GAMM</name>
<dbReference type="RefSeq" id="WP_237057053.1">
    <property type="nucleotide sequence ID" value="NZ_JAKJPO010000028.1"/>
</dbReference>
<dbReference type="Pfam" id="PF00501">
    <property type="entry name" value="AMP-binding"/>
    <property type="match status" value="1"/>
</dbReference>
<feature type="domain" description="TubC N-terminal docking" evidence="3">
    <location>
        <begin position="5"/>
        <end position="53"/>
    </location>
</feature>
<dbReference type="EMBL" id="JAKJPO010000028">
    <property type="protein sequence ID" value="MCF7223866.1"/>
    <property type="molecule type" value="Genomic_DNA"/>
</dbReference>
<dbReference type="CDD" id="cd19544">
    <property type="entry name" value="E-C_NRPS"/>
    <property type="match status" value="1"/>
</dbReference>
<dbReference type="Gene3D" id="3.30.559.30">
    <property type="entry name" value="Nonribosomal peptide synthetase, condensation domain"/>
    <property type="match status" value="1"/>
</dbReference>
<dbReference type="SUPFAM" id="SSF56801">
    <property type="entry name" value="Acetyl-CoA synthetase-like"/>
    <property type="match status" value="1"/>
</dbReference>